<gene>
    <name evidence="2" type="ORF">BCV72DRAFT_215944</name>
</gene>
<dbReference type="OrthoDB" id="2251269at2759"/>
<dbReference type="EMBL" id="KV922072">
    <property type="protein sequence ID" value="ORE02115.1"/>
    <property type="molecule type" value="Genomic_DNA"/>
</dbReference>
<evidence type="ECO:0000313" key="2">
    <source>
        <dbReference type="EMBL" id="ORE02115.1"/>
    </source>
</evidence>
<protein>
    <submittedName>
        <fullName evidence="2">Uncharacterized protein</fullName>
    </submittedName>
</protein>
<evidence type="ECO:0000256" key="1">
    <source>
        <dbReference type="SAM" id="Phobius"/>
    </source>
</evidence>
<feature type="transmembrane region" description="Helical" evidence="1">
    <location>
        <begin position="50"/>
        <end position="73"/>
    </location>
</feature>
<feature type="non-terminal residue" evidence="2">
    <location>
        <position position="1"/>
    </location>
</feature>
<dbReference type="VEuPathDB" id="FungiDB:BCV72DRAFT_215944"/>
<sequence length="116" mass="12800">DTLTEELARQFAITFGKVYFDFPKSALTTKARLNAALKCMPYIPASAIHLAFFFSSLVQTMGLSCIVYGMNIIDKEVYTVQRLSSFNYASKNRELKSGAVKALLDGLTLVEASETS</sequence>
<keyword evidence="1" id="KW-0472">Membrane</keyword>
<keyword evidence="1" id="KW-0812">Transmembrane</keyword>
<keyword evidence="1" id="KW-1133">Transmembrane helix</keyword>
<name>A0A1X0QQT0_RHIZD</name>
<accession>A0A1X0QQT0</accession>
<dbReference type="AlphaFoldDB" id="A0A1X0QQT0"/>
<proteinExistence type="predicted"/>
<reference evidence="2" key="1">
    <citation type="journal article" date="2016" name="Proc. Natl. Acad. Sci. U.S.A.">
        <title>Lipid metabolic changes in an early divergent fungus govern the establishment of a mutualistic symbiosis with endobacteria.</title>
        <authorList>
            <person name="Lastovetsky O.A."/>
            <person name="Gaspar M.L."/>
            <person name="Mondo S.J."/>
            <person name="LaButti K.M."/>
            <person name="Sandor L."/>
            <person name="Grigoriev I.V."/>
            <person name="Henry S.A."/>
            <person name="Pawlowska T.E."/>
        </authorList>
    </citation>
    <scope>NUCLEOTIDE SEQUENCE [LARGE SCALE GENOMIC DNA]</scope>
    <source>
        <strain evidence="2">ATCC 52814</strain>
    </source>
</reference>
<organism evidence="2">
    <name type="scientific">Rhizopus microsporus var. microsporus</name>
    <dbReference type="NCBI Taxonomy" id="86635"/>
    <lineage>
        <taxon>Eukaryota</taxon>
        <taxon>Fungi</taxon>
        <taxon>Fungi incertae sedis</taxon>
        <taxon>Mucoromycota</taxon>
        <taxon>Mucoromycotina</taxon>
        <taxon>Mucoromycetes</taxon>
        <taxon>Mucorales</taxon>
        <taxon>Mucorineae</taxon>
        <taxon>Rhizopodaceae</taxon>
        <taxon>Rhizopus</taxon>
    </lineage>
</organism>
<dbReference type="Proteomes" id="UP000242414">
    <property type="component" value="Unassembled WGS sequence"/>
</dbReference>